<dbReference type="Gene3D" id="2.50.20.10">
    <property type="entry name" value="Lipoprotein localisation LolA/LolB/LppX"/>
    <property type="match status" value="1"/>
</dbReference>
<name>A0A6B0VRP8_9EURY</name>
<dbReference type="PROSITE" id="PS51257">
    <property type="entry name" value="PROKAR_LIPOPROTEIN"/>
    <property type="match status" value="1"/>
</dbReference>
<proteinExistence type="predicted"/>
<dbReference type="EMBL" id="WUYX01000069">
    <property type="protein sequence ID" value="MXV64015.1"/>
    <property type="molecule type" value="Genomic_DNA"/>
</dbReference>
<dbReference type="RefSeq" id="WP_160066939.1">
    <property type="nucleotide sequence ID" value="NZ_WUYX01000069.1"/>
</dbReference>
<comment type="caution">
    <text evidence="1">The sequence shown here is derived from an EMBL/GenBank/DDBJ whole genome shotgun (WGS) entry which is preliminary data.</text>
</comment>
<dbReference type="PANTHER" id="PTHR37507:SF2">
    <property type="entry name" value="SPORULATION PROTEIN YDCC"/>
    <property type="match status" value="1"/>
</dbReference>
<sequence>MAPRRLAAVLGLLVLVVLASGCIAFEPPSDDDPDVEAVFEGAFVHNDDLEDVSGERVSEVTDGNHTHTSVEQVYERPYVDYRTESLETEGEEEAEIYVSNATVSWWYYPDSEWATYFEDDESFDSDDVRSARAEMADRQLDLYDLEYRGTEQVADREAHVLDVEIKDEAVEEGVSVLVGDTEYVYALETVDPSDELEAVEQTIWIDVEYDYPLKEQLIFEGPDGDRHSWTERFETVTFNSGLEDERFAFEPPENTTVDES</sequence>
<dbReference type="InterPro" id="IPR029046">
    <property type="entry name" value="LolA/LolB/LppX"/>
</dbReference>
<evidence type="ECO:0000313" key="2">
    <source>
        <dbReference type="Proteomes" id="UP000434101"/>
    </source>
</evidence>
<dbReference type="OrthoDB" id="137725at2157"/>
<evidence type="ECO:0000313" key="1">
    <source>
        <dbReference type="EMBL" id="MXV64015.1"/>
    </source>
</evidence>
<accession>A0A6B0VRP8</accession>
<reference evidence="1 2" key="1">
    <citation type="submission" date="2020-01" db="EMBL/GenBank/DDBJ databases">
        <title>Natronorubrum sp. JWXQ-INN 674 isolated from Inner Mongolia Autonomous Region of China.</title>
        <authorList>
            <person name="Xue Q."/>
        </authorList>
    </citation>
    <scope>NUCLEOTIDE SEQUENCE [LARGE SCALE GENOMIC DNA]</scope>
    <source>
        <strain evidence="1 2">JWXQ-INN-674</strain>
    </source>
</reference>
<keyword evidence="2" id="KW-1185">Reference proteome</keyword>
<dbReference type="PANTHER" id="PTHR37507">
    <property type="entry name" value="SPORULATION PROTEIN YDCC"/>
    <property type="match status" value="1"/>
</dbReference>
<dbReference type="InterPro" id="IPR052944">
    <property type="entry name" value="Sporulation_related"/>
</dbReference>
<dbReference type="AlphaFoldDB" id="A0A6B0VRP8"/>
<gene>
    <name evidence="1" type="ORF">GS429_18490</name>
</gene>
<organism evidence="1 2">
    <name type="scientific">Natronorubrum halalkaliphilum</name>
    <dbReference type="NCBI Taxonomy" id="2691917"/>
    <lineage>
        <taxon>Archaea</taxon>
        <taxon>Methanobacteriati</taxon>
        <taxon>Methanobacteriota</taxon>
        <taxon>Stenosarchaea group</taxon>
        <taxon>Halobacteria</taxon>
        <taxon>Halobacteriales</taxon>
        <taxon>Natrialbaceae</taxon>
        <taxon>Natronorubrum</taxon>
    </lineage>
</organism>
<protein>
    <submittedName>
        <fullName evidence="1">DUF2092 domain-containing protein</fullName>
    </submittedName>
</protein>
<dbReference type="SUPFAM" id="SSF89392">
    <property type="entry name" value="Prokaryotic lipoproteins and lipoprotein localization factors"/>
    <property type="match status" value="1"/>
</dbReference>
<dbReference type="Proteomes" id="UP000434101">
    <property type="component" value="Unassembled WGS sequence"/>
</dbReference>